<reference evidence="3 4" key="1">
    <citation type="submission" date="2018-05" db="EMBL/GenBank/DDBJ databases">
        <title>Amnibacterium sp. M8JJ-5, whole genome shotgun sequence.</title>
        <authorList>
            <person name="Tuo L."/>
        </authorList>
    </citation>
    <scope>NUCLEOTIDE SEQUENCE [LARGE SCALE GENOMIC DNA]</scope>
    <source>
        <strain evidence="3 4">M8JJ-5</strain>
    </source>
</reference>
<sequence length="135" mass="14336">MSSVADKLARKSSKSPATKQVRLKLVYVDFWSAVKLSFLIMVALGIVLIVGAFLVWMVLAQTQIFDTLSGLYGEISGDTSFKITDVFGLGQVLGIALVIAILNIIVGTVLGAIGTVLYNLSVRITGGVLVGFTNQ</sequence>
<keyword evidence="1" id="KW-0472">Membrane</keyword>
<keyword evidence="1" id="KW-0812">Transmembrane</keyword>
<evidence type="ECO:0000313" key="4">
    <source>
        <dbReference type="Proteomes" id="UP000244893"/>
    </source>
</evidence>
<keyword evidence="1" id="KW-1133">Transmembrane helix</keyword>
<protein>
    <recommendedName>
        <fullName evidence="2">DUF3566 domain-containing protein</fullName>
    </recommendedName>
</protein>
<feature type="transmembrane region" description="Helical" evidence="1">
    <location>
        <begin position="36"/>
        <end position="59"/>
    </location>
</feature>
<name>A0A2V1HT27_9MICO</name>
<proteinExistence type="predicted"/>
<evidence type="ECO:0000256" key="1">
    <source>
        <dbReference type="SAM" id="Phobius"/>
    </source>
</evidence>
<gene>
    <name evidence="3" type="ORF">DDQ50_02990</name>
</gene>
<dbReference type="InterPro" id="IPR021949">
    <property type="entry name" value="DUF3566_TM"/>
</dbReference>
<keyword evidence="4" id="KW-1185">Reference proteome</keyword>
<dbReference type="Pfam" id="PF12089">
    <property type="entry name" value="DUF3566"/>
    <property type="match status" value="1"/>
</dbReference>
<dbReference type="RefSeq" id="WP_116755226.1">
    <property type="nucleotide sequence ID" value="NZ_JBHUEX010000001.1"/>
</dbReference>
<feature type="transmembrane region" description="Helical" evidence="1">
    <location>
        <begin position="92"/>
        <end position="118"/>
    </location>
</feature>
<evidence type="ECO:0000259" key="2">
    <source>
        <dbReference type="Pfam" id="PF12089"/>
    </source>
</evidence>
<dbReference type="EMBL" id="QEOP01000001">
    <property type="protein sequence ID" value="PVZ95491.1"/>
    <property type="molecule type" value="Genomic_DNA"/>
</dbReference>
<dbReference type="Proteomes" id="UP000244893">
    <property type="component" value="Unassembled WGS sequence"/>
</dbReference>
<feature type="domain" description="DUF3566" evidence="2">
    <location>
        <begin position="19"/>
        <end position="133"/>
    </location>
</feature>
<organism evidence="3 4">
    <name type="scientific">Amnibacterium flavum</name>
    <dbReference type="NCBI Taxonomy" id="2173173"/>
    <lineage>
        <taxon>Bacteria</taxon>
        <taxon>Bacillati</taxon>
        <taxon>Actinomycetota</taxon>
        <taxon>Actinomycetes</taxon>
        <taxon>Micrococcales</taxon>
        <taxon>Microbacteriaceae</taxon>
        <taxon>Amnibacterium</taxon>
    </lineage>
</organism>
<evidence type="ECO:0000313" key="3">
    <source>
        <dbReference type="EMBL" id="PVZ95491.1"/>
    </source>
</evidence>
<dbReference type="OrthoDB" id="3240216at2"/>
<dbReference type="AlphaFoldDB" id="A0A2V1HT27"/>
<accession>A0A2V1HT27</accession>
<comment type="caution">
    <text evidence="3">The sequence shown here is derived from an EMBL/GenBank/DDBJ whole genome shotgun (WGS) entry which is preliminary data.</text>
</comment>